<evidence type="ECO:0000313" key="2">
    <source>
        <dbReference type="EMBL" id="KAK7072696.1"/>
    </source>
</evidence>
<evidence type="ECO:0000313" key="3">
    <source>
        <dbReference type="Proteomes" id="UP001381693"/>
    </source>
</evidence>
<accession>A0AAN8ZXX2</accession>
<keyword evidence="3" id="KW-1185">Reference proteome</keyword>
<dbReference type="Proteomes" id="UP001381693">
    <property type="component" value="Unassembled WGS sequence"/>
</dbReference>
<dbReference type="Pfam" id="PF25228">
    <property type="entry name" value="Lips"/>
    <property type="match status" value="1"/>
</dbReference>
<protein>
    <submittedName>
        <fullName evidence="2">Uncharacterized protein</fullName>
    </submittedName>
</protein>
<proteinExistence type="predicted"/>
<dbReference type="EMBL" id="JAXCGZ010013368">
    <property type="protein sequence ID" value="KAK7072696.1"/>
    <property type="molecule type" value="Genomic_DNA"/>
</dbReference>
<organism evidence="2 3">
    <name type="scientific">Halocaridina rubra</name>
    <name type="common">Hawaiian red shrimp</name>
    <dbReference type="NCBI Taxonomy" id="373956"/>
    <lineage>
        <taxon>Eukaryota</taxon>
        <taxon>Metazoa</taxon>
        <taxon>Ecdysozoa</taxon>
        <taxon>Arthropoda</taxon>
        <taxon>Crustacea</taxon>
        <taxon>Multicrustacea</taxon>
        <taxon>Malacostraca</taxon>
        <taxon>Eumalacostraca</taxon>
        <taxon>Eucarida</taxon>
        <taxon>Decapoda</taxon>
        <taxon>Pleocyemata</taxon>
        <taxon>Caridea</taxon>
        <taxon>Atyoidea</taxon>
        <taxon>Atyidae</taxon>
        <taxon>Halocaridina</taxon>
    </lineage>
</organism>
<feature type="non-terminal residue" evidence="2">
    <location>
        <position position="113"/>
    </location>
</feature>
<dbReference type="InterPro" id="IPR057435">
    <property type="entry name" value="Lips"/>
</dbReference>
<comment type="caution">
    <text evidence="2">The sequence shown here is derived from an EMBL/GenBank/DDBJ whole genome shotgun (WGS) entry which is preliminary data.</text>
</comment>
<dbReference type="PANTHER" id="PTHR37686">
    <property type="entry name" value="LD36006P"/>
    <property type="match status" value="1"/>
</dbReference>
<dbReference type="AlphaFoldDB" id="A0AAN8ZXX2"/>
<sequence length="113" mass="11563">IAEDVLYHWKTFPLHLPPPVAVQNDPASTASSGGVEGGNDSEGIARGGGGGGVTSGGSSLGLGGSIYGRAKPLILRDVFVTPSFDELDAVAVDSKGDPRRLSNSHLHSIREKG</sequence>
<gene>
    <name evidence="2" type="ORF">SK128_010141</name>
</gene>
<feature type="non-terminal residue" evidence="2">
    <location>
        <position position="1"/>
    </location>
</feature>
<feature type="region of interest" description="Disordered" evidence="1">
    <location>
        <begin position="23"/>
        <end position="52"/>
    </location>
</feature>
<name>A0AAN8ZXX2_HALRR</name>
<reference evidence="2 3" key="1">
    <citation type="submission" date="2023-11" db="EMBL/GenBank/DDBJ databases">
        <title>Halocaridina rubra genome assembly.</title>
        <authorList>
            <person name="Smith C."/>
        </authorList>
    </citation>
    <scope>NUCLEOTIDE SEQUENCE [LARGE SCALE GENOMIC DNA]</scope>
    <source>
        <strain evidence="2">EP-1</strain>
        <tissue evidence="2">Whole</tissue>
    </source>
</reference>
<evidence type="ECO:0000256" key="1">
    <source>
        <dbReference type="SAM" id="MobiDB-lite"/>
    </source>
</evidence>
<dbReference type="PANTHER" id="PTHR37686:SF1">
    <property type="entry name" value="LD36006P"/>
    <property type="match status" value="1"/>
</dbReference>